<comment type="subcellular location">
    <subcellularLocation>
        <location evidence="1">Nucleus</location>
    </subcellularLocation>
</comment>
<evidence type="ECO:0000313" key="7">
    <source>
        <dbReference type="Proteomes" id="UP000756921"/>
    </source>
</evidence>
<comment type="caution">
    <text evidence="6">The sequence shown here is derived from an EMBL/GenBank/DDBJ whole genome shotgun (WGS) entry which is preliminary data.</text>
</comment>
<evidence type="ECO:0000256" key="3">
    <source>
        <dbReference type="ARBA" id="ARBA00023242"/>
    </source>
</evidence>
<proteinExistence type="predicted"/>
<dbReference type="InterPro" id="IPR024146">
    <property type="entry name" value="Claspin"/>
</dbReference>
<feature type="region of interest" description="Disordered" evidence="4">
    <location>
        <begin position="327"/>
        <end position="410"/>
    </location>
</feature>
<feature type="region of interest" description="Disordered" evidence="4">
    <location>
        <begin position="1068"/>
        <end position="1148"/>
    </location>
</feature>
<protein>
    <submittedName>
        <fullName evidence="6">MRC1-like domain-containing protein</fullName>
    </submittedName>
</protein>
<feature type="region of interest" description="Disordered" evidence="4">
    <location>
        <begin position="60"/>
        <end position="290"/>
    </location>
</feature>
<feature type="compositionally biased region" description="Basic and acidic residues" evidence="4">
    <location>
        <begin position="1068"/>
        <end position="1079"/>
    </location>
</feature>
<dbReference type="GO" id="GO:0010997">
    <property type="term" value="F:anaphase-promoting complex binding"/>
    <property type="evidence" value="ECO:0007669"/>
    <property type="project" value="TreeGrafter"/>
</dbReference>
<evidence type="ECO:0000313" key="6">
    <source>
        <dbReference type="EMBL" id="KAF9741292.1"/>
    </source>
</evidence>
<feature type="compositionally biased region" description="Acidic residues" evidence="4">
    <location>
        <begin position="580"/>
        <end position="598"/>
    </location>
</feature>
<feature type="compositionally biased region" description="Acidic residues" evidence="4">
    <location>
        <begin position="605"/>
        <end position="636"/>
    </location>
</feature>
<feature type="compositionally biased region" description="Polar residues" evidence="4">
    <location>
        <begin position="341"/>
        <end position="356"/>
    </location>
</feature>
<name>A0A9P6KWB9_9PLEO</name>
<dbReference type="PANTHER" id="PTHR14396">
    <property type="entry name" value="CLASPIN"/>
    <property type="match status" value="1"/>
</dbReference>
<dbReference type="PANTHER" id="PTHR14396:SF10">
    <property type="entry name" value="CLASPIN"/>
    <property type="match status" value="1"/>
</dbReference>
<feature type="domain" description="DNA replication checkpoint mediator MRC1" evidence="5">
    <location>
        <begin position="924"/>
        <end position="1060"/>
    </location>
</feature>
<feature type="region of interest" description="Disordered" evidence="4">
    <location>
        <begin position="1"/>
        <end position="45"/>
    </location>
</feature>
<feature type="compositionally biased region" description="Acidic residues" evidence="4">
    <location>
        <begin position="949"/>
        <end position="958"/>
    </location>
</feature>
<feature type="compositionally biased region" description="Basic and acidic residues" evidence="4">
    <location>
        <begin position="222"/>
        <end position="253"/>
    </location>
</feature>
<dbReference type="GO" id="GO:0007095">
    <property type="term" value="P:mitotic G2 DNA damage checkpoint signaling"/>
    <property type="evidence" value="ECO:0007669"/>
    <property type="project" value="TreeGrafter"/>
</dbReference>
<dbReference type="InterPro" id="IPR018564">
    <property type="entry name" value="Repl_chkpnt_MRC1_dom"/>
</dbReference>
<dbReference type="Proteomes" id="UP000756921">
    <property type="component" value="Unassembled WGS sequence"/>
</dbReference>
<reference evidence="6" key="1">
    <citation type="journal article" date="2020" name="Mol. Plant Microbe Interact.">
        <title>Genome Sequence of the Biocontrol Agent Coniothyrium minitans strain Conio (IMI 134523).</title>
        <authorList>
            <person name="Patel D."/>
            <person name="Shittu T.A."/>
            <person name="Baroncelli R."/>
            <person name="Muthumeenakshi S."/>
            <person name="Osborne T.H."/>
            <person name="Janganan T.K."/>
            <person name="Sreenivasaprasad S."/>
        </authorList>
    </citation>
    <scope>NUCLEOTIDE SEQUENCE</scope>
    <source>
        <strain evidence="6">Conio</strain>
    </source>
</reference>
<feature type="compositionally biased region" description="Acidic residues" evidence="4">
    <location>
        <begin position="436"/>
        <end position="445"/>
    </location>
</feature>
<feature type="compositionally biased region" description="Acidic residues" evidence="4">
    <location>
        <begin position="66"/>
        <end position="79"/>
    </location>
</feature>
<gene>
    <name evidence="6" type="ORF">PMIN01_00831</name>
</gene>
<feature type="compositionally biased region" description="Acidic residues" evidence="4">
    <location>
        <begin position="648"/>
        <end position="674"/>
    </location>
</feature>
<evidence type="ECO:0000256" key="2">
    <source>
        <dbReference type="ARBA" id="ARBA00022553"/>
    </source>
</evidence>
<keyword evidence="7" id="KW-1185">Reference proteome</keyword>
<keyword evidence="3" id="KW-0539">Nucleus</keyword>
<feature type="compositionally biased region" description="Low complexity" evidence="4">
    <location>
        <begin position="171"/>
        <end position="184"/>
    </location>
</feature>
<dbReference type="EMBL" id="WJXW01000001">
    <property type="protein sequence ID" value="KAF9741292.1"/>
    <property type="molecule type" value="Genomic_DNA"/>
</dbReference>
<feature type="region of interest" description="Disordered" evidence="4">
    <location>
        <begin position="562"/>
        <end position="678"/>
    </location>
</feature>
<organism evidence="6 7">
    <name type="scientific">Paraphaeosphaeria minitans</name>
    <dbReference type="NCBI Taxonomy" id="565426"/>
    <lineage>
        <taxon>Eukaryota</taxon>
        <taxon>Fungi</taxon>
        <taxon>Dikarya</taxon>
        <taxon>Ascomycota</taxon>
        <taxon>Pezizomycotina</taxon>
        <taxon>Dothideomycetes</taxon>
        <taxon>Pleosporomycetidae</taxon>
        <taxon>Pleosporales</taxon>
        <taxon>Massarineae</taxon>
        <taxon>Didymosphaeriaceae</taxon>
        <taxon>Paraphaeosphaeria</taxon>
    </lineage>
</organism>
<accession>A0A9P6KWB9</accession>
<feature type="compositionally biased region" description="Polar residues" evidence="4">
    <location>
        <begin position="193"/>
        <end position="218"/>
    </location>
</feature>
<feature type="region of interest" description="Disordered" evidence="4">
    <location>
        <begin position="924"/>
        <end position="958"/>
    </location>
</feature>
<dbReference type="Pfam" id="PF09444">
    <property type="entry name" value="MRC1"/>
    <property type="match status" value="1"/>
</dbReference>
<dbReference type="GO" id="GO:0005634">
    <property type="term" value="C:nucleus"/>
    <property type="evidence" value="ECO:0007669"/>
    <property type="project" value="UniProtKB-SubCell"/>
</dbReference>
<feature type="compositionally biased region" description="Basic and acidic residues" evidence="4">
    <location>
        <begin position="562"/>
        <end position="572"/>
    </location>
</feature>
<evidence type="ECO:0000256" key="1">
    <source>
        <dbReference type="ARBA" id="ARBA00004123"/>
    </source>
</evidence>
<feature type="region of interest" description="Disordered" evidence="4">
    <location>
        <begin position="424"/>
        <end position="450"/>
    </location>
</feature>
<feature type="compositionally biased region" description="Basic and acidic residues" evidence="4">
    <location>
        <begin position="924"/>
        <end position="933"/>
    </location>
</feature>
<feature type="compositionally biased region" description="Polar residues" evidence="4">
    <location>
        <begin position="1"/>
        <end position="26"/>
    </location>
</feature>
<feature type="region of interest" description="Disordered" evidence="4">
    <location>
        <begin position="1242"/>
        <end position="1267"/>
    </location>
</feature>
<feature type="compositionally biased region" description="Low complexity" evidence="4">
    <location>
        <begin position="1245"/>
        <end position="1259"/>
    </location>
</feature>
<evidence type="ECO:0000256" key="4">
    <source>
        <dbReference type="SAM" id="MobiDB-lite"/>
    </source>
</evidence>
<evidence type="ECO:0000259" key="5">
    <source>
        <dbReference type="Pfam" id="PF09444"/>
    </source>
</evidence>
<keyword evidence="2" id="KW-0597">Phosphoprotein</keyword>
<dbReference type="GO" id="GO:0033314">
    <property type="term" value="P:mitotic DNA replication checkpoint signaling"/>
    <property type="evidence" value="ECO:0007669"/>
    <property type="project" value="TreeGrafter"/>
</dbReference>
<dbReference type="OrthoDB" id="2130597at2759"/>
<sequence>MAATMSSLEARRSTISQPMTSITPSRAANALSKLAESESDSDIDEAVVRRTTGRLLSRLQQIITDDSSDEEQGDSDEDAYERMKRRFAAAKSAADSSGEEVEDNGQGAYERMKQRLLAGTGLERRLEAEPTQDAQKPISAAAASSSEDGDDAPARVARVRKIQNRRESSESHAASSRSQARSRQPSLGLFVTPESSPAKKTTRDANASNDTSERSMPTRSAEFQERVNRIRAERLATRAEEIQRRTRNARQEGEPGPGSNSDSEGSRRLTQLAKPTRKAGKKALEVMARDQQRIVRNMQLTHQAKTRKRYGTKDLFAKFGFNQGVEDAESAGLPTPETRLVPTTSDAEAALSRNTPPTSPPNYEEAPEKDDRPHLSGAADPFQKGPSPGPTTVDKGKGRAPEFQHLPPNQMMQLSQPVIVQKSPIEPEQPGPEIMVDLDDSDDEPEVIKPKSRFPVFDNLPARKDRESSSLLHLRHLAQLTSPGKRGAKGKKTMNMVQLQGSLFQKARQQAQAERQEKIEMLRAKGIIVETEEEKEKRQMEIEDLVAQFEKEKENDLKLAKREREMAKKNGEFGDGLASSDEEEDEDYVASGDEDDVADNLNYADEVELELSGSEDEEADDEHELDEDEDDEEMLEVPDANALIDTMAGEDEEEEPANDVPEDREDDDMLDAEPEAIVRRAPAKRIRRVVVDDDDDEESIAQFNGSPTQVATQDETMAAFGFGARAPTIGLTQAFAGTMAILESGSQADRPLLQELEQDSIDFLRTLPDSQPGFSQRNDFFVPNSQSALSQQDTQDGSVPLMNLGISQLLEETAIYSNTQASEVPEPTQDAGFLISRSPAGLMPSTVDTVMLPVPESPIAQRKGKLSRRRAEAPLVLSDVDDENVFSASEAEADAGRPTSEDAFSFLKKAAKQQEKIDTFNKKTSAAREHLDEQAYESDDEYKGIGGASDEDSGEEDADLAEMIDTSDVKVDERKIAALFADKARKDHDASIAKIYKDLQTGAFRKRGVGDAFDMSDSEDEMEMRRRKKQREFDQMFRALKQDEAVGKMAENPKRKAFFATIMDHSDDSDIEFLDHPEEPAANSASQSDEEKQEKQETQVSIPDSQTIDALPSPLKRKSPPADSQEKENRPPSHLLRTAAADGMTRRPISAADIKDSVAELLDDPRDVAPDSQYISLSDSEDDSSATSIVRAVRVVTNRLSRTTSLTTETSTTSNMAFQAPSAAGASGFRVPSLIRRATSNLSVASERSTSSAGRSSEGNVRMGGTGRSNIHAQAREAERRAVLDKVEVKRKEALKKKVGLARGKRSVLSRLGGGFE</sequence>